<dbReference type="PANTHER" id="PTHR36852:SF1">
    <property type="entry name" value="PROTEIN GVPL 2"/>
    <property type="match status" value="1"/>
</dbReference>
<dbReference type="PANTHER" id="PTHR36852">
    <property type="entry name" value="PROTEIN GVPL 2"/>
    <property type="match status" value="1"/>
</dbReference>
<evidence type="ECO:0000313" key="4">
    <source>
        <dbReference type="EMBL" id="PFG39369.1"/>
    </source>
</evidence>
<comment type="similarity">
    <text evidence="3">Belongs to the gas vesicle GvpF/GvpL family.</text>
</comment>
<evidence type="ECO:0000256" key="2">
    <source>
        <dbReference type="ARBA" id="ARBA00035108"/>
    </source>
</evidence>
<keyword evidence="5" id="KW-1185">Reference proteome</keyword>
<dbReference type="AlphaFoldDB" id="A0A2A9EMD3"/>
<comment type="subcellular location">
    <subcellularLocation>
        <location evidence="2">Gas vesicle</location>
    </subcellularLocation>
</comment>
<evidence type="ECO:0000313" key="5">
    <source>
        <dbReference type="Proteomes" id="UP000222106"/>
    </source>
</evidence>
<gene>
    <name evidence="4" type="ORF">ATJ97_1873</name>
</gene>
<keyword evidence="1" id="KW-0304">Gas vesicle</keyword>
<proteinExistence type="inferred from homology"/>
<dbReference type="EMBL" id="PDJI01000004">
    <property type="protein sequence ID" value="PFG39369.1"/>
    <property type="molecule type" value="Genomic_DNA"/>
</dbReference>
<comment type="caution">
    <text evidence="4">The sequence shown here is derived from an EMBL/GenBank/DDBJ whole genome shotgun (WGS) entry which is preliminary data.</text>
</comment>
<evidence type="ECO:0000256" key="1">
    <source>
        <dbReference type="ARBA" id="ARBA00022987"/>
    </source>
</evidence>
<dbReference type="Proteomes" id="UP000222106">
    <property type="component" value="Unassembled WGS sequence"/>
</dbReference>
<organism evidence="4 5">
    <name type="scientific">Georgenia soli</name>
    <dbReference type="NCBI Taxonomy" id="638953"/>
    <lineage>
        <taxon>Bacteria</taxon>
        <taxon>Bacillati</taxon>
        <taxon>Actinomycetota</taxon>
        <taxon>Actinomycetes</taxon>
        <taxon>Micrococcales</taxon>
        <taxon>Bogoriellaceae</taxon>
        <taxon>Georgenia</taxon>
    </lineage>
</organism>
<dbReference type="GO" id="GO:0031411">
    <property type="term" value="C:gas vesicle"/>
    <property type="evidence" value="ECO:0007669"/>
    <property type="project" value="UniProtKB-SubCell"/>
</dbReference>
<name>A0A2A9EMD3_9MICO</name>
<dbReference type="RefSeq" id="WP_098483489.1">
    <property type="nucleotide sequence ID" value="NZ_PDJI01000004.1"/>
</dbReference>
<dbReference type="InterPro" id="IPR009430">
    <property type="entry name" value="GvpL/GvpF"/>
</dbReference>
<reference evidence="4 5" key="1">
    <citation type="submission" date="2017-10" db="EMBL/GenBank/DDBJ databases">
        <title>Sequencing the genomes of 1000 actinobacteria strains.</title>
        <authorList>
            <person name="Klenk H.-P."/>
        </authorList>
    </citation>
    <scope>NUCLEOTIDE SEQUENCE [LARGE SCALE GENOMIC DNA]</scope>
    <source>
        <strain evidence="4 5">DSM 21838</strain>
    </source>
</reference>
<protein>
    <submittedName>
        <fullName evidence="4">Gas vesicle protein GvpL/GvpF</fullName>
    </submittedName>
</protein>
<accession>A0A2A9EMD3</accession>
<dbReference type="Pfam" id="PF06386">
    <property type="entry name" value="GvpL_GvpF"/>
    <property type="match status" value="1"/>
</dbReference>
<dbReference type="OrthoDB" id="4864106at2"/>
<sequence length="252" mass="27530">MTAPAPEEVDTLLYVYGLVLADSDVPEDLEGVAGERVQVVGLGDVAALVSELPGGELVGLPAEVRAHANVLDTVASTVAVLPMRFGTAVPDVDAIEDAVPAERLDGYAEHLRRLADAVQFTVRAQYVEQAVLAELVNEEPEIRQLREATRDQPEDATYYARIRLGELVVKGFDRKREADAARLVEEITPFALELRQRETGQVEDVLEAAALVGRAQQKAFEDALEALAERTADRIVFRLVGPQAPYDYVPEE</sequence>
<evidence type="ECO:0000256" key="3">
    <source>
        <dbReference type="ARBA" id="ARBA00035643"/>
    </source>
</evidence>
<dbReference type="GO" id="GO:0031412">
    <property type="term" value="P:gas vesicle organization"/>
    <property type="evidence" value="ECO:0007669"/>
    <property type="project" value="InterPro"/>
</dbReference>